<evidence type="ECO:0000313" key="1">
    <source>
        <dbReference type="EMBL" id="MCV3754208.1"/>
    </source>
</evidence>
<keyword evidence="2" id="KW-1185">Reference proteome</keyword>
<gene>
    <name evidence="1" type="ORF">OF365_02365</name>
</gene>
<name>A0ABT3BPN1_9BACT</name>
<accession>A0ABT3BPN1</accession>
<dbReference type="RefSeq" id="WP_263818011.1">
    <property type="nucleotide sequence ID" value="NZ_JAOXHJ010000005.1"/>
</dbReference>
<reference evidence="1 2" key="1">
    <citation type="journal article" date="2020" name="Int. J. Syst. Evol. Microbiol.">
        <title>Ureaplasma miroungigenitalium sp. nov. isolated from northern elephant seals (Mirounga angustirostris) and Ureaplasma zalophigenitalium sp. nov. isolated from California sea lions (Zalophus californianus).</title>
        <authorList>
            <person name="Volokhov D.V."/>
            <person name="Gulland F.M."/>
            <person name="Gao Y."/>
            <person name="Chizhikov V.E."/>
        </authorList>
    </citation>
    <scope>NUCLEOTIDE SEQUENCE [LARGE SCALE GENOMIC DNA]</scope>
    <source>
        <strain evidence="1 2">CSL7644-GEN</strain>
    </source>
</reference>
<protein>
    <submittedName>
        <fullName evidence="1">Uncharacterized protein</fullName>
    </submittedName>
</protein>
<dbReference type="EMBL" id="JAOXHJ010000005">
    <property type="protein sequence ID" value="MCV3754208.1"/>
    <property type="molecule type" value="Genomic_DNA"/>
</dbReference>
<comment type="caution">
    <text evidence="1">The sequence shown here is derived from an EMBL/GenBank/DDBJ whole genome shotgun (WGS) entry which is preliminary data.</text>
</comment>
<dbReference type="Proteomes" id="UP001207252">
    <property type="component" value="Unassembled WGS sequence"/>
</dbReference>
<evidence type="ECO:0000313" key="2">
    <source>
        <dbReference type="Proteomes" id="UP001207252"/>
    </source>
</evidence>
<proteinExistence type="predicted"/>
<sequence length="214" mass="25768">MINTKKLFFLLLKWLVQQKIWWKINHLKIHKFVFFYMLFAWLLNIDYDFSYSQPYTNGPVFTQIYGDYTYRYDLLNEHLKQDIKIKNVNEHCAQKSLFLIMTHTCAELSKITHNFPFWNKWQQTSSKDGKPNSFLIDFLDNTDKQMIGFLYTCCQEYRRVKIICIHENYFVTSNNFVGNFKTDEIEILQKLSHKKILVNPVYIERSDSGVLIID</sequence>
<organism evidence="1 2">
    <name type="scientific">Ureaplasma zalophigenitalium</name>
    <dbReference type="NCBI Taxonomy" id="907723"/>
    <lineage>
        <taxon>Bacteria</taxon>
        <taxon>Bacillati</taxon>
        <taxon>Mycoplasmatota</taxon>
        <taxon>Mycoplasmoidales</taxon>
        <taxon>Mycoplasmoidaceae</taxon>
        <taxon>Ureaplasma</taxon>
    </lineage>
</organism>